<organism evidence="4 5">
    <name type="scientific">Viridothelium virens</name>
    <name type="common">Speckled blister lichen</name>
    <name type="synonym">Trypethelium virens</name>
    <dbReference type="NCBI Taxonomy" id="1048519"/>
    <lineage>
        <taxon>Eukaryota</taxon>
        <taxon>Fungi</taxon>
        <taxon>Dikarya</taxon>
        <taxon>Ascomycota</taxon>
        <taxon>Pezizomycotina</taxon>
        <taxon>Dothideomycetes</taxon>
        <taxon>Dothideomycetes incertae sedis</taxon>
        <taxon>Trypetheliales</taxon>
        <taxon>Trypetheliaceae</taxon>
        <taxon>Viridothelium</taxon>
    </lineage>
</organism>
<gene>
    <name evidence="4" type="ORF">EV356DRAFT_465284</name>
</gene>
<keyword evidence="5" id="KW-1185">Reference proteome</keyword>
<dbReference type="AlphaFoldDB" id="A0A6A6HAY1"/>
<evidence type="ECO:0000313" key="5">
    <source>
        <dbReference type="Proteomes" id="UP000800092"/>
    </source>
</evidence>
<name>A0A6A6HAY1_VIRVR</name>
<accession>A0A6A6HAY1</accession>
<dbReference type="Proteomes" id="UP000800092">
    <property type="component" value="Unassembled WGS sequence"/>
</dbReference>
<dbReference type="Pfam" id="PF05686">
    <property type="entry name" value="Glyco_transf_90"/>
    <property type="match status" value="1"/>
</dbReference>
<dbReference type="OrthoDB" id="202415at2759"/>
<feature type="transmembrane region" description="Helical" evidence="2">
    <location>
        <begin position="12"/>
        <end position="30"/>
    </location>
</feature>
<evidence type="ECO:0000259" key="3">
    <source>
        <dbReference type="SMART" id="SM00672"/>
    </source>
</evidence>
<sequence length="525" mass="59585">MLSPKHARGATFLFVACCVPILLLSVFFLYPRRTPPIAISDPENKEYDAVQAKKTSTSTSTSSKPTSSPKPTAASLSTEHATQITSPAPTSTFEITYPLPEDDNTEGFLSAALGNPETRPVEADWSFDTARDGGDYGLSDSQCDAAFPQLYTELHRAVAYTHTGGNITVDDVDISWKEGGVVRAMIYNRELYIIEAKYNEGSLDIIRAFALLGSIHRAITAFDGPIPNIEFTFSVEDIANLEDPGKWPLWALARPHDKEEQWVMPDFGFWAWDTTLVGSYEQVRQGIAQQEPSILEKKPQAIWRGANLAQFNPIRQDLLDHTRDKEWADVHEVVWEKEHNEQSNQFIKIVDHCDYLFLIQTEGISYSGRLKYLLNCHSVSVIHKREWVENYHHLLVAEGPHQNYVQVERDFSDLSEKIETLLDDPLQVELIANNSVATFRDRYLTPAAQACYWRRLFWAWRSVSFEPQLFKKVEIPDPASGTTKTKAEWRGEPYQTYVMAAVRDLAIPPQPKKRCGWISKALRLC</sequence>
<reference evidence="4" key="1">
    <citation type="journal article" date="2020" name="Stud. Mycol.">
        <title>101 Dothideomycetes genomes: a test case for predicting lifestyles and emergence of pathogens.</title>
        <authorList>
            <person name="Haridas S."/>
            <person name="Albert R."/>
            <person name="Binder M."/>
            <person name="Bloem J."/>
            <person name="Labutti K."/>
            <person name="Salamov A."/>
            <person name="Andreopoulos B."/>
            <person name="Baker S."/>
            <person name="Barry K."/>
            <person name="Bills G."/>
            <person name="Bluhm B."/>
            <person name="Cannon C."/>
            <person name="Castanera R."/>
            <person name="Culley D."/>
            <person name="Daum C."/>
            <person name="Ezra D."/>
            <person name="Gonzalez J."/>
            <person name="Henrissat B."/>
            <person name="Kuo A."/>
            <person name="Liang C."/>
            <person name="Lipzen A."/>
            <person name="Lutzoni F."/>
            <person name="Magnuson J."/>
            <person name="Mondo S."/>
            <person name="Nolan M."/>
            <person name="Ohm R."/>
            <person name="Pangilinan J."/>
            <person name="Park H.-J."/>
            <person name="Ramirez L."/>
            <person name="Alfaro M."/>
            <person name="Sun H."/>
            <person name="Tritt A."/>
            <person name="Yoshinaga Y."/>
            <person name="Zwiers L.-H."/>
            <person name="Turgeon B."/>
            <person name="Goodwin S."/>
            <person name="Spatafora J."/>
            <person name="Crous P."/>
            <person name="Grigoriev I."/>
        </authorList>
    </citation>
    <scope>NUCLEOTIDE SEQUENCE</scope>
    <source>
        <strain evidence="4">Tuck. ex Michener</strain>
    </source>
</reference>
<keyword evidence="2" id="KW-1133">Transmembrane helix</keyword>
<evidence type="ECO:0000313" key="4">
    <source>
        <dbReference type="EMBL" id="KAF2235255.1"/>
    </source>
</evidence>
<evidence type="ECO:0000256" key="1">
    <source>
        <dbReference type="SAM" id="MobiDB-lite"/>
    </source>
</evidence>
<proteinExistence type="predicted"/>
<feature type="domain" description="Glycosyl transferase CAP10" evidence="3">
    <location>
        <begin position="225"/>
        <end position="458"/>
    </location>
</feature>
<dbReference type="PANTHER" id="PTHR12203">
    <property type="entry name" value="KDEL LYS-ASP-GLU-LEU CONTAINING - RELATED"/>
    <property type="match status" value="1"/>
</dbReference>
<dbReference type="PANTHER" id="PTHR12203:SF107">
    <property type="entry name" value="GLYCOSYL TRANSFERASE CAP10 DOMAIN-CONTAINING PROTEIN"/>
    <property type="match status" value="1"/>
</dbReference>
<feature type="compositionally biased region" description="Polar residues" evidence="1">
    <location>
        <begin position="79"/>
        <end position="94"/>
    </location>
</feature>
<evidence type="ECO:0000256" key="2">
    <source>
        <dbReference type="SAM" id="Phobius"/>
    </source>
</evidence>
<dbReference type="EMBL" id="ML991792">
    <property type="protein sequence ID" value="KAF2235255.1"/>
    <property type="molecule type" value="Genomic_DNA"/>
</dbReference>
<dbReference type="SMART" id="SM00672">
    <property type="entry name" value="CAP10"/>
    <property type="match status" value="1"/>
</dbReference>
<keyword evidence="2" id="KW-0812">Transmembrane</keyword>
<protein>
    <recommendedName>
        <fullName evidence="3">Glycosyl transferase CAP10 domain-containing protein</fullName>
    </recommendedName>
</protein>
<keyword evidence="2" id="KW-0472">Membrane</keyword>
<dbReference type="InterPro" id="IPR051091">
    <property type="entry name" value="O-Glucosyltr/Glycosyltrsf_90"/>
</dbReference>
<feature type="region of interest" description="Disordered" evidence="1">
    <location>
        <begin position="39"/>
        <end position="97"/>
    </location>
</feature>
<feature type="compositionally biased region" description="Low complexity" evidence="1">
    <location>
        <begin position="52"/>
        <end position="78"/>
    </location>
</feature>
<dbReference type="InterPro" id="IPR006598">
    <property type="entry name" value="CAP10"/>
</dbReference>